<dbReference type="InterPro" id="IPR023772">
    <property type="entry name" value="DNA-bd_HTH_TetR-type_CS"/>
</dbReference>
<dbReference type="PROSITE" id="PS50977">
    <property type="entry name" value="HTH_TETR_2"/>
    <property type="match status" value="1"/>
</dbReference>
<reference evidence="7 8" key="1">
    <citation type="submission" date="2020-07" db="EMBL/GenBank/DDBJ databases">
        <title>Sequencing the genomes of 1000 actinobacteria strains.</title>
        <authorList>
            <person name="Klenk H.-P."/>
        </authorList>
    </citation>
    <scope>NUCLEOTIDE SEQUENCE [LARGE SCALE GENOMIC DNA]</scope>
    <source>
        <strain evidence="7 8">DSM 45876</strain>
    </source>
</reference>
<dbReference type="InterPro" id="IPR050109">
    <property type="entry name" value="HTH-type_TetR-like_transc_reg"/>
</dbReference>
<evidence type="ECO:0000256" key="1">
    <source>
        <dbReference type="ARBA" id="ARBA00023015"/>
    </source>
</evidence>
<dbReference type="PANTHER" id="PTHR30055">
    <property type="entry name" value="HTH-TYPE TRANSCRIPTIONAL REGULATOR RUTR"/>
    <property type="match status" value="1"/>
</dbReference>
<dbReference type="EMBL" id="JACCHK010000001">
    <property type="protein sequence ID" value="NYH43199.1"/>
    <property type="molecule type" value="Genomic_DNA"/>
</dbReference>
<dbReference type="AlphaFoldDB" id="A0A7Z0BFL8"/>
<feature type="DNA-binding region" description="H-T-H motif" evidence="4">
    <location>
        <begin position="29"/>
        <end position="48"/>
    </location>
</feature>
<dbReference type="SUPFAM" id="SSF46689">
    <property type="entry name" value="Homeodomain-like"/>
    <property type="match status" value="1"/>
</dbReference>
<dbReference type="Gene3D" id="1.10.357.10">
    <property type="entry name" value="Tetracycline Repressor, domain 2"/>
    <property type="match status" value="1"/>
</dbReference>
<dbReference type="Pfam" id="PF00440">
    <property type="entry name" value="TetR_N"/>
    <property type="match status" value="1"/>
</dbReference>
<dbReference type="Proteomes" id="UP000523545">
    <property type="component" value="Unassembled WGS sequence"/>
</dbReference>
<feature type="domain" description="HTH tetR-type" evidence="6">
    <location>
        <begin position="6"/>
        <end position="66"/>
    </location>
</feature>
<protein>
    <submittedName>
        <fullName evidence="7">AcrR family transcriptional regulator</fullName>
    </submittedName>
</protein>
<dbReference type="InterPro" id="IPR001647">
    <property type="entry name" value="HTH_TetR"/>
</dbReference>
<sequence>MRESTGGTRDRIKAVALELFTEQGYEKTSLREIAERLNVTKAALYYHFKSKDDIVASFVEDRLEQMDALNAWAATQPATLATRRELITRYADTMFGGDQPSVMRFFEQNQTVLKSLASGQQMRGRMMQLASALCRGDDSPAAQLRAALSLFAVHTSWFAVRAPGITNEERRRLALEVADELLGAIGAGASAEPDESAAAATSGSPRG</sequence>
<dbReference type="RefSeq" id="WP_179780837.1">
    <property type="nucleotide sequence ID" value="NZ_JACCHK010000001.1"/>
</dbReference>
<dbReference type="PROSITE" id="PS01081">
    <property type="entry name" value="HTH_TETR_1"/>
    <property type="match status" value="1"/>
</dbReference>
<dbReference type="GO" id="GO:0003700">
    <property type="term" value="F:DNA-binding transcription factor activity"/>
    <property type="evidence" value="ECO:0007669"/>
    <property type="project" value="TreeGrafter"/>
</dbReference>
<name>A0A7Z0BFL8_9ACTN</name>
<comment type="caution">
    <text evidence="7">The sequence shown here is derived from an EMBL/GenBank/DDBJ whole genome shotgun (WGS) entry which is preliminary data.</text>
</comment>
<evidence type="ECO:0000313" key="7">
    <source>
        <dbReference type="EMBL" id="NYH43199.1"/>
    </source>
</evidence>
<proteinExistence type="predicted"/>
<dbReference type="PRINTS" id="PR00455">
    <property type="entry name" value="HTHTETR"/>
</dbReference>
<accession>A0A7Z0BFL8</accession>
<gene>
    <name evidence="7" type="ORF">HNR22_002926</name>
</gene>
<feature type="region of interest" description="Disordered" evidence="5">
    <location>
        <begin position="188"/>
        <end position="207"/>
    </location>
</feature>
<dbReference type="PANTHER" id="PTHR30055:SF234">
    <property type="entry name" value="HTH-TYPE TRANSCRIPTIONAL REGULATOR BETI"/>
    <property type="match status" value="1"/>
</dbReference>
<dbReference type="InterPro" id="IPR009057">
    <property type="entry name" value="Homeodomain-like_sf"/>
</dbReference>
<evidence type="ECO:0000313" key="8">
    <source>
        <dbReference type="Proteomes" id="UP000523545"/>
    </source>
</evidence>
<dbReference type="GO" id="GO:0000976">
    <property type="term" value="F:transcription cis-regulatory region binding"/>
    <property type="evidence" value="ECO:0007669"/>
    <property type="project" value="TreeGrafter"/>
</dbReference>
<organism evidence="7 8">
    <name type="scientific">Micromonospora jinlongensis</name>
    <dbReference type="NCBI Taxonomy" id="1287877"/>
    <lineage>
        <taxon>Bacteria</taxon>
        <taxon>Bacillati</taxon>
        <taxon>Actinomycetota</taxon>
        <taxon>Actinomycetes</taxon>
        <taxon>Micromonosporales</taxon>
        <taxon>Micromonosporaceae</taxon>
        <taxon>Micromonospora</taxon>
    </lineage>
</organism>
<keyword evidence="8" id="KW-1185">Reference proteome</keyword>
<keyword evidence="2 4" id="KW-0238">DNA-binding</keyword>
<evidence type="ECO:0000256" key="2">
    <source>
        <dbReference type="ARBA" id="ARBA00023125"/>
    </source>
</evidence>
<keyword evidence="3" id="KW-0804">Transcription</keyword>
<feature type="compositionally biased region" description="Low complexity" evidence="5">
    <location>
        <begin position="188"/>
        <end position="200"/>
    </location>
</feature>
<evidence type="ECO:0000256" key="5">
    <source>
        <dbReference type="SAM" id="MobiDB-lite"/>
    </source>
</evidence>
<evidence type="ECO:0000259" key="6">
    <source>
        <dbReference type="PROSITE" id="PS50977"/>
    </source>
</evidence>
<keyword evidence="1" id="KW-0805">Transcription regulation</keyword>
<evidence type="ECO:0000256" key="3">
    <source>
        <dbReference type="ARBA" id="ARBA00023163"/>
    </source>
</evidence>
<evidence type="ECO:0000256" key="4">
    <source>
        <dbReference type="PROSITE-ProRule" id="PRU00335"/>
    </source>
</evidence>